<dbReference type="Gene3D" id="1.10.8.430">
    <property type="entry name" value="Helical domain of apoptotic protease-activating factors"/>
    <property type="match status" value="1"/>
</dbReference>
<evidence type="ECO:0000313" key="7">
    <source>
        <dbReference type="Proteomes" id="UP000233837"/>
    </source>
</evidence>
<dbReference type="AlphaFoldDB" id="A0A2I0VZU1"/>
<name>A0A2I0VZU1_9ASPA</name>
<sequence length="734" mass="85244">MGKTSLLQHVYKDDEITKEFDFRMWVCVSNNFDVKKVIADMLESLKKERPRLETLGELQGCLEEEVMSKKFLLVLDDIWEEDDEKDKNKWEDVLAPLAYGGFGSKILVTTRTDSVALMFVKVIKKKEKIVKLEGLEEDECLELLNSHAFAGVENPPDDHKKLSAIAREIVKKLLGSPLAAKVIGGVLKDNLDDKHWRIVLESNLLDQNSIHSILRLSYIVLPNHLRNCFAFCCMFPQDHTYHKDDLVRMWIALGFIQPSQAMTMEDIGGRYFDVFVKKALFDKVGDDYLRKIEKFKHLHSLFLFYKDSDQDLCSGLIETFKASRSLRLLCIFTLNLRMIPEEIGNLIHLRYLKIEGYNLTRLPRSISNLYHLRYLFPSDINNLSNLRYLRLPENYISLICGIGKLNSLQELDMFDLRNEIGFRIDELKYLNDLCKLGINCLENVKDAEEARNAQLCEKRRLTDLNLWWSNTYSRIIDLDENVLDNLQPPKCLRNLRINNYGGSRSAIWMNNVNPIFNLEKIELRDCLECETLPPFGQLPILKSLTLYNMPKIKCLESKFNVIDQYHAFPLLEVLCIERLEALEDWLGRYGEVETTNNCHLMLSSLEISDPSVLLMEPLRSIASLKWLSIMDNDELVLFSNEAEQWFLNNRSSHSELQFFCLKSLESLPSFLESLSSLQKLHISNVPLLRELPNLPPSLKRLSIQSCHPELFERYRKDGGSDRHKIAHIPDIFIR</sequence>
<dbReference type="Pfam" id="PF23559">
    <property type="entry name" value="WHD_DRP"/>
    <property type="match status" value="1"/>
</dbReference>
<dbReference type="PANTHER" id="PTHR36766:SF70">
    <property type="entry name" value="DISEASE RESISTANCE PROTEIN RGA4"/>
    <property type="match status" value="1"/>
</dbReference>
<dbReference type="Proteomes" id="UP000233837">
    <property type="component" value="Unassembled WGS sequence"/>
</dbReference>
<keyword evidence="1" id="KW-0433">Leucine-rich repeat</keyword>
<proteinExistence type="predicted"/>
<reference evidence="6 7" key="2">
    <citation type="journal article" date="2017" name="Nature">
        <title>The Apostasia genome and the evolution of orchids.</title>
        <authorList>
            <person name="Zhang G.Q."/>
            <person name="Liu K.W."/>
            <person name="Li Z."/>
            <person name="Lohaus R."/>
            <person name="Hsiao Y.Y."/>
            <person name="Niu S.C."/>
            <person name="Wang J.Y."/>
            <person name="Lin Y.C."/>
            <person name="Xu Q."/>
            <person name="Chen L.J."/>
            <person name="Yoshida K."/>
            <person name="Fujiwara S."/>
            <person name="Wang Z.W."/>
            <person name="Zhang Y.Q."/>
            <person name="Mitsuda N."/>
            <person name="Wang M."/>
            <person name="Liu G.H."/>
            <person name="Pecoraro L."/>
            <person name="Huang H.X."/>
            <person name="Xiao X.J."/>
            <person name="Lin M."/>
            <person name="Wu X.Y."/>
            <person name="Wu W.L."/>
            <person name="Chen Y.Y."/>
            <person name="Chang S.B."/>
            <person name="Sakamoto S."/>
            <person name="Ohme-Takagi M."/>
            <person name="Yagi M."/>
            <person name="Zeng S.J."/>
            <person name="Shen C.Y."/>
            <person name="Yeh C.M."/>
            <person name="Luo Y.B."/>
            <person name="Tsai W.C."/>
            <person name="Van de Peer Y."/>
            <person name="Liu Z.J."/>
        </authorList>
    </citation>
    <scope>NUCLEOTIDE SEQUENCE [LARGE SCALE GENOMIC DNA]</scope>
    <source>
        <tissue evidence="6">The whole plant</tissue>
    </source>
</reference>
<gene>
    <name evidence="6" type="primary">RGA2</name>
    <name evidence="6" type="ORF">MA16_Dca002199</name>
</gene>
<keyword evidence="2" id="KW-0611">Plant defense</keyword>
<evidence type="ECO:0000313" key="6">
    <source>
        <dbReference type="EMBL" id="PKU68931.1"/>
    </source>
</evidence>
<dbReference type="EMBL" id="KZ503041">
    <property type="protein sequence ID" value="PKU68931.1"/>
    <property type="molecule type" value="Genomic_DNA"/>
</dbReference>
<dbReference type="InterPro" id="IPR001611">
    <property type="entry name" value="Leu-rich_rpt"/>
</dbReference>
<feature type="domain" description="R13L1/DRL21-like LRR repeat region" evidence="5">
    <location>
        <begin position="424"/>
        <end position="549"/>
    </location>
</feature>
<dbReference type="PRINTS" id="PR00364">
    <property type="entry name" value="DISEASERSIST"/>
</dbReference>
<feature type="domain" description="NB-ARC" evidence="3">
    <location>
        <begin position="1"/>
        <end position="150"/>
    </location>
</feature>
<dbReference type="SUPFAM" id="SSF52540">
    <property type="entry name" value="P-loop containing nucleoside triphosphate hydrolases"/>
    <property type="match status" value="1"/>
</dbReference>
<evidence type="ECO:0000259" key="4">
    <source>
        <dbReference type="Pfam" id="PF23559"/>
    </source>
</evidence>
<feature type="domain" description="Disease resistance protein winged helix" evidence="4">
    <location>
        <begin position="234"/>
        <end position="301"/>
    </location>
</feature>
<dbReference type="Gene3D" id="3.80.10.10">
    <property type="entry name" value="Ribonuclease Inhibitor"/>
    <property type="match status" value="2"/>
</dbReference>
<keyword evidence="7" id="KW-1185">Reference proteome</keyword>
<dbReference type="Gene3D" id="3.40.50.300">
    <property type="entry name" value="P-loop containing nucleotide triphosphate hydrolases"/>
    <property type="match status" value="1"/>
</dbReference>
<dbReference type="PROSITE" id="PS51450">
    <property type="entry name" value="LRR"/>
    <property type="match status" value="1"/>
</dbReference>
<dbReference type="SUPFAM" id="SSF52058">
    <property type="entry name" value="L domain-like"/>
    <property type="match status" value="1"/>
</dbReference>
<reference evidence="6 7" key="1">
    <citation type="journal article" date="2016" name="Sci. Rep.">
        <title>The Dendrobium catenatum Lindl. genome sequence provides insights into polysaccharide synthase, floral development and adaptive evolution.</title>
        <authorList>
            <person name="Zhang G.Q."/>
            <person name="Xu Q."/>
            <person name="Bian C."/>
            <person name="Tsai W.C."/>
            <person name="Yeh C.M."/>
            <person name="Liu K.W."/>
            <person name="Yoshida K."/>
            <person name="Zhang L.S."/>
            <person name="Chang S.B."/>
            <person name="Chen F."/>
            <person name="Shi Y."/>
            <person name="Su Y.Y."/>
            <person name="Zhang Y.Q."/>
            <person name="Chen L.J."/>
            <person name="Yin Y."/>
            <person name="Lin M."/>
            <person name="Huang H."/>
            <person name="Deng H."/>
            <person name="Wang Z.W."/>
            <person name="Zhu S.L."/>
            <person name="Zhao X."/>
            <person name="Deng C."/>
            <person name="Niu S.C."/>
            <person name="Huang J."/>
            <person name="Wang M."/>
            <person name="Liu G.H."/>
            <person name="Yang H.J."/>
            <person name="Xiao X.J."/>
            <person name="Hsiao Y.Y."/>
            <person name="Wu W.L."/>
            <person name="Chen Y.Y."/>
            <person name="Mitsuda N."/>
            <person name="Ohme-Takagi M."/>
            <person name="Luo Y.B."/>
            <person name="Van de Peer Y."/>
            <person name="Liu Z.J."/>
        </authorList>
    </citation>
    <scope>NUCLEOTIDE SEQUENCE [LARGE SCALE GENOMIC DNA]</scope>
    <source>
        <tissue evidence="6">The whole plant</tissue>
    </source>
</reference>
<evidence type="ECO:0000259" key="5">
    <source>
        <dbReference type="Pfam" id="PF25019"/>
    </source>
</evidence>
<dbReference type="Pfam" id="PF25019">
    <property type="entry name" value="LRR_R13L1-DRL21"/>
    <property type="match status" value="1"/>
</dbReference>
<dbReference type="InterPro" id="IPR058922">
    <property type="entry name" value="WHD_DRP"/>
</dbReference>
<evidence type="ECO:0000256" key="2">
    <source>
        <dbReference type="ARBA" id="ARBA00022821"/>
    </source>
</evidence>
<evidence type="ECO:0000256" key="1">
    <source>
        <dbReference type="ARBA" id="ARBA00022614"/>
    </source>
</evidence>
<dbReference type="InterPro" id="IPR032675">
    <property type="entry name" value="LRR_dom_sf"/>
</dbReference>
<dbReference type="GO" id="GO:0043531">
    <property type="term" value="F:ADP binding"/>
    <property type="evidence" value="ECO:0007669"/>
    <property type="project" value="InterPro"/>
</dbReference>
<dbReference type="InterPro" id="IPR056789">
    <property type="entry name" value="LRR_R13L1-DRL21"/>
</dbReference>
<evidence type="ECO:0000259" key="3">
    <source>
        <dbReference type="Pfam" id="PF00931"/>
    </source>
</evidence>
<dbReference type="InterPro" id="IPR002182">
    <property type="entry name" value="NB-ARC"/>
</dbReference>
<dbReference type="InterPro" id="IPR042197">
    <property type="entry name" value="Apaf_helical"/>
</dbReference>
<accession>A0A2I0VZU1</accession>
<dbReference type="Pfam" id="PF00931">
    <property type="entry name" value="NB-ARC"/>
    <property type="match status" value="1"/>
</dbReference>
<dbReference type="PANTHER" id="PTHR36766">
    <property type="entry name" value="PLANT BROAD-SPECTRUM MILDEW RESISTANCE PROTEIN RPW8"/>
    <property type="match status" value="1"/>
</dbReference>
<protein>
    <submittedName>
        <fullName evidence="6">Disease resistance protein RGA2</fullName>
    </submittedName>
</protein>
<organism evidence="6 7">
    <name type="scientific">Dendrobium catenatum</name>
    <dbReference type="NCBI Taxonomy" id="906689"/>
    <lineage>
        <taxon>Eukaryota</taxon>
        <taxon>Viridiplantae</taxon>
        <taxon>Streptophyta</taxon>
        <taxon>Embryophyta</taxon>
        <taxon>Tracheophyta</taxon>
        <taxon>Spermatophyta</taxon>
        <taxon>Magnoliopsida</taxon>
        <taxon>Liliopsida</taxon>
        <taxon>Asparagales</taxon>
        <taxon>Orchidaceae</taxon>
        <taxon>Epidendroideae</taxon>
        <taxon>Malaxideae</taxon>
        <taxon>Dendrobiinae</taxon>
        <taxon>Dendrobium</taxon>
    </lineage>
</organism>
<dbReference type="InterPro" id="IPR027417">
    <property type="entry name" value="P-loop_NTPase"/>
</dbReference>